<reference evidence="1 2" key="1">
    <citation type="journal article" date="2020" name="BMC Genomics">
        <title>Intraspecific diversification of the crop wild relative Brassica cretica Lam. using demographic model selection.</title>
        <authorList>
            <person name="Kioukis A."/>
            <person name="Michalopoulou V.A."/>
            <person name="Briers L."/>
            <person name="Pirintsos S."/>
            <person name="Studholme D.J."/>
            <person name="Pavlidis P."/>
            <person name="Sarris P.F."/>
        </authorList>
    </citation>
    <scope>NUCLEOTIDE SEQUENCE [LARGE SCALE GENOMIC DNA]</scope>
    <source>
        <strain evidence="2">cv. PFS-1207/04</strain>
    </source>
</reference>
<accession>A0ABQ7CPI7</accession>
<sequence length="77" mass="8897">MKRLRTRTTLGEKEKAKAKMMFRLRGMFKEICPSDFRKNSYPTVSDVSRCRKLSSSQCRVWTFCRLGIPSGLLGFDG</sequence>
<dbReference type="Proteomes" id="UP000266723">
    <property type="component" value="Unassembled WGS sequence"/>
</dbReference>
<comment type="caution">
    <text evidence="1">The sequence shown here is derived from an EMBL/GenBank/DDBJ whole genome shotgun (WGS) entry which is preliminary data.</text>
</comment>
<keyword evidence="2" id="KW-1185">Reference proteome</keyword>
<evidence type="ECO:0000313" key="2">
    <source>
        <dbReference type="Proteomes" id="UP000266723"/>
    </source>
</evidence>
<name>A0ABQ7CPI7_BRACR</name>
<organism evidence="1 2">
    <name type="scientific">Brassica cretica</name>
    <name type="common">Mustard</name>
    <dbReference type="NCBI Taxonomy" id="69181"/>
    <lineage>
        <taxon>Eukaryota</taxon>
        <taxon>Viridiplantae</taxon>
        <taxon>Streptophyta</taxon>
        <taxon>Embryophyta</taxon>
        <taxon>Tracheophyta</taxon>
        <taxon>Spermatophyta</taxon>
        <taxon>Magnoliopsida</taxon>
        <taxon>eudicotyledons</taxon>
        <taxon>Gunneridae</taxon>
        <taxon>Pentapetalae</taxon>
        <taxon>rosids</taxon>
        <taxon>malvids</taxon>
        <taxon>Brassicales</taxon>
        <taxon>Brassicaceae</taxon>
        <taxon>Brassiceae</taxon>
        <taxon>Brassica</taxon>
    </lineage>
</organism>
<gene>
    <name evidence="1" type="ORF">DY000_02014471</name>
</gene>
<proteinExistence type="predicted"/>
<evidence type="ECO:0000313" key="1">
    <source>
        <dbReference type="EMBL" id="KAF3560734.1"/>
    </source>
</evidence>
<protein>
    <submittedName>
        <fullName evidence="1">Uncharacterized protein</fullName>
    </submittedName>
</protein>
<dbReference type="EMBL" id="QGKV02000759">
    <property type="protein sequence ID" value="KAF3560734.1"/>
    <property type="molecule type" value="Genomic_DNA"/>
</dbReference>